<evidence type="ECO:0000256" key="9">
    <source>
        <dbReference type="SAM" id="SignalP"/>
    </source>
</evidence>
<protein>
    <recommendedName>
        <fullName evidence="10">Protein kinase domain-containing protein</fullName>
    </recommendedName>
</protein>
<dbReference type="PANTHER" id="PTHR48007">
    <property type="entry name" value="LEUCINE-RICH REPEAT RECEPTOR-LIKE PROTEIN KINASE PXC1"/>
    <property type="match status" value="1"/>
</dbReference>
<dbReference type="GO" id="GO:0004672">
    <property type="term" value="F:protein kinase activity"/>
    <property type="evidence" value="ECO:0007669"/>
    <property type="project" value="InterPro"/>
</dbReference>
<evidence type="ECO:0000256" key="4">
    <source>
        <dbReference type="ARBA" id="ARBA00022729"/>
    </source>
</evidence>
<evidence type="ECO:0000256" key="5">
    <source>
        <dbReference type="ARBA" id="ARBA00022737"/>
    </source>
</evidence>
<dbReference type="Gene3D" id="3.80.10.10">
    <property type="entry name" value="Ribonuclease Inhibitor"/>
    <property type="match status" value="1"/>
</dbReference>
<keyword evidence="4 9" id="KW-0732">Signal</keyword>
<dbReference type="Gene3D" id="1.10.510.10">
    <property type="entry name" value="Transferase(Phosphotransferase) domain 1"/>
    <property type="match status" value="1"/>
</dbReference>
<dbReference type="InterPro" id="IPR011009">
    <property type="entry name" value="Kinase-like_dom_sf"/>
</dbReference>
<keyword evidence="5" id="KW-0677">Repeat</keyword>
<dbReference type="GO" id="GO:0005524">
    <property type="term" value="F:ATP binding"/>
    <property type="evidence" value="ECO:0007669"/>
    <property type="project" value="InterPro"/>
</dbReference>
<dbReference type="PANTHER" id="PTHR48007:SF40">
    <property type="entry name" value="SERINE-THREONINE_TYROSINE-PROTEIN KINASE CATALYTIC DOMAIN-CONTAINING PROTEIN"/>
    <property type="match status" value="1"/>
</dbReference>
<keyword evidence="6 8" id="KW-1133">Transmembrane helix</keyword>
<dbReference type="InterPro" id="IPR000719">
    <property type="entry name" value="Prot_kinase_dom"/>
</dbReference>
<dbReference type="Pfam" id="PF08263">
    <property type="entry name" value="LRRNT_2"/>
    <property type="match status" value="1"/>
</dbReference>
<organism evidence="11">
    <name type="scientific">Daucus carota subsp. sativus</name>
    <name type="common">Carrot</name>
    <dbReference type="NCBI Taxonomy" id="79200"/>
    <lineage>
        <taxon>Eukaryota</taxon>
        <taxon>Viridiplantae</taxon>
        <taxon>Streptophyta</taxon>
        <taxon>Embryophyta</taxon>
        <taxon>Tracheophyta</taxon>
        <taxon>Spermatophyta</taxon>
        <taxon>Magnoliopsida</taxon>
        <taxon>eudicotyledons</taxon>
        <taxon>Gunneridae</taxon>
        <taxon>Pentapetalae</taxon>
        <taxon>asterids</taxon>
        <taxon>campanulids</taxon>
        <taxon>Apiales</taxon>
        <taxon>Apiaceae</taxon>
        <taxon>Apioideae</taxon>
        <taxon>Scandiceae</taxon>
        <taxon>Daucinae</taxon>
        <taxon>Daucus</taxon>
        <taxon>Daucus sect. Daucus</taxon>
    </lineage>
</organism>
<feature type="chain" id="PRO_5007871374" description="Protein kinase domain-containing protein" evidence="9">
    <location>
        <begin position="23"/>
        <end position="614"/>
    </location>
</feature>
<evidence type="ECO:0000256" key="7">
    <source>
        <dbReference type="ARBA" id="ARBA00023136"/>
    </source>
</evidence>
<dbReference type="OMA" id="IACSNWH"/>
<comment type="caution">
    <text evidence="11">The sequence shown here is derived from an EMBL/GenBank/DDBJ whole genome shotgun (WGS) entry which is preliminary data.</text>
</comment>
<dbReference type="Gramene" id="KZN02931">
    <property type="protein sequence ID" value="KZN02931"/>
    <property type="gene ID" value="DCAR_011687"/>
</dbReference>
<dbReference type="EMBL" id="LNRQ01000003">
    <property type="protein sequence ID" value="KZN02931.1"/>
    <property type="molecule type" value="Genomic_DNA"/>
</dbReference>
<dbReference type="InterPro" id="IPR032675">
    <property type="entry name" value="LRR_dom_sf"/>
</dbReference>
<feature type="signal peptide" evidence="9">
    <location>
        <begin position="1"/>
        <end position="22"/>
    </location>
</feature>
<comment type="subcellular location">
    <subcellularLocation>
        <location evidence="1">Membrane</location>
        <topology evidence="1">Single-pass membrane protein</topology>
    </subcellularLocation>
</comment>
<evidence type="ECO:0000256" key="8">
    <source>
        <dbReference type="SAM" id="Phobius"/>
    </source>
</evidence>
<evidence type="ECO:0000256" key="2">
    <source>
        <dbReference type="ARBA" id="ARBA00022614"/>
    </source>
</evidence>
<evidence type="ECO:0000259" key="10">
    <source>
        <dbReference type="PROSITE" id="PS50011"/>
    </source>
</evidence>
<proteinExistence type="predicted"/>
<name>A0A166BVK2_DAUCS</name>
<keyword evidence="2" id="KW-0433">Leucine-rich repeat</keyword>
<feature type="domain" description="Protein kinase" evidence="10">
    <location>
        <begin position="315"/>
        <end position="600"/>
    </location>
</feature>
<dbReference type="InterPro" id="IPR013210">
    <property type="entry name" value="LRR_N_plant-typ"/>
</dbReference>
<gene>
    <name evidence="11" type="ORF">DCAR_011687</name>
</gene>
<dbReference type="FunFam" id="3.80.10.10:FF:000129">
    <property type="entry name" value="Leucine-rich repeat receptor-like kinase"/>
    <property type="match status" value="1"/>
</dbReference>
<evidence type="ECO:0000256" key="3">
    <source>
        <dbReference type="ARBA" id="ARBA00022692"/>
    </source>
</evidence>
<dbReference type="Pfam" id="PF07714">
    <property type="entry name" value="PK_Tyr_Ser-Thr"/>
    <property type="match status" value="1"/>
</dbReference>
<dbReference type="GO" id="GO:0016020">
    <property type="term" value="C:membrane"/>
    <property type="evidence" value="ECO:0007669"/>
    <property type="project" value="UniProtKB-SubCell"/>
</dbReference>
<reference evidence="11" key="1">
    <citation type="journal article" date="2016" name="Nat. Genet.">
        <title>A high-quality carrot genome assembly provides new insights into carotenoid accumulation and asterid genome evolution.</title>
        <authorList>
            <person name="Iorizzo M."/>
            <person name="Ellison S."/>
            <person name="Senalik D."/>
            <person name="Zeng P."/>
            <person name="Satapoomin P."/>
            <person name="Huang J."/>
            <person name="Bowman M."/>
            <person name="Iovene M."/>
            <person name="Sanseverino W."/>
            <person name="Cavagnaro P."/>
            <person name="Yildiz M."/>
            <person name="Macko-Podgorni A."/>
            <person name="Moranska E."/>
            <person name="Grzebelus E."/>
            <person name="Grzebelus D."/>
            <person name="Ashrafi H."/>
            <person name="Zheng Z."/>
            <person name="Cheng S."/>
            <person name="Spooner D."/>
            <person name="Van Deynze A."/>
            <person name="Simon P."/>
        </authorList>
    </citation>
    <scope>NUCLEOTIDE SEQUENCE [LARGE SCALE GENOMIC DNA]</scope>
    <source>
        <tissue evidence="11">Leaf</tissue>
    </source>
</reference>
<evidence type="ECO:0000256" key="1">
    <source>
        <dbReference type="ARBA" id="ARBA00004167"/>
    </source>
</evidence>
<accession>A0A166BVK2</accession>
<dbReference type="PROSITE" id="PS50011">
    <property type="entry name" value="PROTEIN_KINASE_DOM"/>
    <property type="match status" value="1"/>
</dbReference>
<dbReference type="InterPro" id="IPR046959">
    <property type="entry name" value="PRK1-6/SRF4-like"/>
</dbReference>
<keyword evidence="3 8" id="KW-0812">Transmembrane</keyword>
<dbReference type="InterPro" id="IPR001245">
    <property type="entry name" value="Ser-Thr/Tyr_kinase_cat_dom"/>
</dbReference>
<evidence type="ECO:0000313" key="11">
    <source>
        <dbReference type="EMBL" id="KZN02931.1"/>
    </source>
</evidence>
<dbReference type="SUPFAM" id="SSF56112">
    <property type="entry name" value="Protein kinase-like (PK-like)"/>
    <property type="match status" value="1"/>
</dbReference>
<evidence type="ECO:0000256" key="6">
    <source>
        <dbReference type="ARBA" id="ARBA00022989"/>
    </source>
</evidence>
<keyword evidence="7 8" id="KW-0472">Membrane</keyword>
<feature type="transmembrane region" description="Helical" evidence="8">
    <location>
        <begin position="237"/>
        <end position="259"/>
    </location>
</feature>
<dbReference type="Gene3D" id="3.30.200.20">
    <property type="entry name" value="Phosphorylase Kinase, domain 1"/>
    <property type="match status" value="1"/>
</dbReference>
<dbReference type="SUPFAM" id="SSF52058">
    <property type="entry name" value="L domain-like"/>
    <property type="match status" value="1"/>
</dbReference>
<dbReference type="AlphaFoldDB" id="A0A166BVK2"/>
<sequence length="614" mass="69157">MLSNVQISFIAFYSLFVLNIVSVEVNEHIFFPDERDALMQLRETMNSSANLHAKWTGVPCHKNQSNWNGIACENWHVTHVVLENIQLTGSLPPAFLHNLTFLTKLSFRNNSVFGQLPNLTNLINLEQVFLSKNGFSGSIPFHYIQLPRLKSLELEENVLEGGIPPFDQESLMEFNVSYNHLSGSIPETRVLESFSESSYDHNSGLCGKIVGKLCPVLPPAPSPGTPSKQEKKKVLRAYIIALIAAGAVFMSFLVIVVFFCCRKKAIRRQKLSNQQGMSAGNRMIWSSSADDLEKTTELEFFDKERPIFNLDDLLRASAEVLGKGRLGTTYKALLENGPAISVKRLKEMNSFSKKDFVQQMKLLGQIRHENIVHIVSFYFSKQEKLVVHEFVPDGSLFQLLHENRGVGRIPLNWRTRFLIIKDTAKGLNFLHQSLPSQKVPHGNLKSSNVLITQQDDDQNVTYQSKLSDFGFLPLLPSKKSSECLAIAKCPEFAETKKLTHKADVYCFGIILLEIITGKIPGEITSGFQGEDSSSINNLSDWVKMVVKNDWSPDILDMEILSSKEGHEEMLKLTELALHCTDLAPESRPNMSQVLQIIEEIEQMSGDQQQEQIES</sequence>